<dbReference type="SUPFAM" id="SSF52402">
    <property type="entry name" value="Adenine nucleotide alpha hydrolases-like"/>
    <property type="match status" value="1"/>
</dbReference>
<dbReference type="Pfam" id="PF00582">
    <property type="entry name" value="Usp"/>
    <property type="match status" value="1"/>
</dbReference>
<dbReference type="InterPro" id="IPR006016">
    <property type="entry name" value="UspA"/>
</dbReference>
<sequence length="85" mass="9403">MTSKISQKILVPLDGSKNSLRGLNMALVLAKPAESSIIGLNVFSCPSVFRISSEIKNKIKKKSNNIVQQAEAISKKSKRAVYRHY</sequence>
<protein>
    <recommendedName>
        <fullName evidence="1">UspA domain-containing protein</fullName>
    </recommendedName>
</protein>
<dbReference type="AlphaFoldDB" id="F3KK15"/>
<name>F3KK15_9ARCH</name>
<organism evidence="2">
    <name type="scientific">Candidatus Nitrosarchaeum limnium SFB1</name>
    <dbReference type="NCBI Taxonomy" id="886738"/>
    <lineage>
        <taxon>Archaea</taxon>
        <taxon>Nitrososphaerota</taxon>
        <taxon>Nitrososphaeria</taxon>
        <taxon>Nitrosopumilales</taxon>
        <taxon>Nitrosopumilaceae</taxon>
        <taxon>Nitrosarchaeum</taxon>
    </lineage>
</organism>
<evidence type="ECO:0000259" key="1">
    <source>
        <dbReference type="Pfam" id="PF00582"/>
    </source>
</evidence>
<dbReference type="Gene3D" id="3.40.50.620">
    <property type="entry name" value="HUPs"/>
    <property type="match status" value="1"/>
</dbReference>
<dbReference type="Proteomes" id="UP000004348">
    <property type="component" value="Chromosome"/>
</dbReference>
<dbReference type="InterPro" id="IPR014729">
    <property type="entry name" value="Rossmann-like_a/b/a_fold"/>
</dbReference>
<proteinExistence type="predicted"/>
<accession>F3KK15</accession>
<reference evidence="2" key="1">
    <citation type="journal article" date="2011" name="PLoS ONE">
        <title>Genome of a low-salinity ammonia-oxidizing archaeon determined by single-cell and metagenomic analysis.</title>
        <authorList>
            <person name="Blainey P.C."/>
            <person name="Mosier A.C."/>
            <person name="Potanina A."/>
            <person name="Francis C.A."/>
            <person name="Quake S.R."/>
        </authorList>
    </citation>
    <scope>NUCLEOTIDE SEQUENCE [LARGE SCALE GENOMIC DNA]</scope>
    <source>
        <strain evidence="2">SFB1</strain>
    </source>
</reference>
<feature type="domain" description="UspA" evidence="1">
    <location>
        <begin position="7"/>
        <end position="71"/>
    </location>
</feature>
<dbReference type="STRING" id="886738.Nlim_0828"/>
<gene>
    <name evidence="2" type="ORF">Nlim_0828</name>
</gene>
<comment type="caution">
    <text evidence="2">The sequence shown here is derived from an EMBL/GenBank/DDBJ whole genome shotgun (WGS) entry which is preliminary data.</text>
</comment>
<dbReference type="EMBL" id="AEGP01000033">
    <property type="protein sequence ID" value="EGG42182.1"/>
    <property type="molecule type" value="Genomic_DNA"/>
</dbReference>
<evidence type="ECO:0000313" key="2">
    <source>
        <dbReference type="EMBL" id="EGG42182.1"/>
    </source>
</evidence>
<dbReference type="HOGENOM" id="CLU_2504802_0_0_2"/>